<evidence type="ECO:0000313" key="3">
    <source>
        <dbReference type="Proteomes" id="UP001279734"/>
    </source>
</evidence>
<reference evidence="2" key="1">
    <citation type="submission" date="2023-05" db="EMBL/GenBank/DDBJ databases">
        <title>Nepenthes gracilis genome sequencing.</title>
        <authorList>
            <person name="Fukushima K."/>
        </authorList>
    </citation>
    <scope>NUCLEOTIDE SEQUENCE</scope>
    <source>
        <strain evidence="2">SING2019-196</strain>
    </source>
</reference>
<organism evidence="2 3">
    <name type="scientific">Nepenthes gracilis</name>
    <name type="common">Slender pitcher plant</name>
    <dbReference type="NCBI Taxonomy" id="150966"/>
    <lineage>
        <taxon>Eukaryota</taxon>
        <taxon>Viridiplantae</taxon>
        <taxon>Streptophyta</taxon>
        <taxon>Embryophyta</taxon>
        <taxon>Tracheophyta</taxon>
        <taxon>Spermatophyta</taxon>
        <taxon>Magnoliopsida</taxon>
        <taxon>eudicotyledons</taxon>
        <taxon>Gunneridae</taxon>
        <taxon>Pentapetalae</taxon>
        <taxon>Caryophyllales</taxon>
        <taxon>Nepenthaceae</taxon>
        <taxon>Nepenthes</taxon>
    </lineage>
</organism>
<protein>
    <submittedName>
        <fullName evidence="2">Uncharacterized protein</fullName>
    </submittedName>
</protein>
<gene>
    <name evidence="2" type="ORF">Nepgr_005467</name>
</gene>
<dbReference type="EMBL" id="BSYO01000004">
    <property type="protein sequence ID" value="GMH03628.1"/>
    <property type="molecule type" value="Genomic_DNA"/>
</dbReference>
<accession>A0AAD3XGH4</accession>
<feature type="region of interest" description="Disordered" evidence="1">
    <location>
        <begin position="20"/>
        <end position="73"/>
    </location>
</feature>
<feature type="compositionally biased region" description="Polar residues" evidence="1">
    <location>
        <begin position="27"/>
        <end position="47"/>
    </location>
</feature>
<feature type="compositionally biased region" description="Basic and acidic residues" evidence="1">
    <location>
        <begin position="52"/>
        <end position="73"/>
    </location>
</feature>
<evidence type="ECO:0000313" key="2">
    <source>
        <dbReference type="EMBL" id="GMH03628.1"/>
    </source>
</evidence>
<comment type="caution">
    <text evidence="2">The sequence shown here is derived from an EMBL/GenBank/DDBJ whole genome shotgun (WGS) entry which is preliminary data.</text>
</comment>
<dbReference type="Proteomes" id="UP001279734">
    <property type="component" value="Unassembled WGS sequence"/>
</dbReference>
<name>A0AAD3XGH4_NEPGR</name>
<keyword evidence="3" id="KW-1185">Reference proteome</keyword>
<evidence type="ECO:0000256" key="1">
    <source>
        <dbReference type="SAM" id="MobiDB-lite"/>
    </source>
</evidence>
<sequence>MDEVWDNKFVQPVEVFHHVDDDGRANLESTNNMSTSGNDSPKSSIKATQKIGENKWEVHLQRKTREEKGKRPR</sequence>
<proteinExistence type="predicted"/>
<dbReference type="AlphaFoldDB" id="A0AAD3XGH4"/>